<keyword evidence="5" id="KW-0406">Ion transport</keyword>
<dbReference type="InterPro" id="IPR013099">
    <property type="entry name" value="K_chnl_dom"/>
</dbReference>
<dbReference type="Proteomes" id="UP000076555">
    <property type="component" value="Unassembled WGS sequence"/>
</dbReference>
<feature type="domain" description="RCK C-terminal" evidence="4">
    <location>
        <begin position="256"/>
        <end position="342"/>
    </location>
</feature>
<dbReference type="SUPFAM" id="SSF51735">
    <property type="entry name" value="NAD(P)-binding Rossmann-fold domains"/>
    <property type="match status" value="1"/>
</dbReference>
<evidence type="ECO:0000259" key="4">
    <source>
        <dbReference type="PROSITE" id="PS51202"/>
    </source>
</evidence>
<organism evidence="5 6">
    <name type="scientific">Nodularia spumigena CENA596</name>
    <dbReference type="NCBI Taxonomy" id="1819295"/>
    <lineage>
        <taxon>Bacteria</taxon>
        <taxon>Bacillati</taxon>
        <taxon>Cyanobacteriota</taxon>
        <taxon>Cyanophyceae</taxon>
        <taxon>Nostocales</taxon>
        <taxon>Nodulariaceae</taxon>
        <taxon>Nodularia</taxon>
    </lineage>
</organism>
<dbReference type="SUPFAM" id="SSF81324">
    <property type="entry name" value="Voltage-gated potassium channels"/>
    <property type="match status" value="1"/>
</dbReference>
<dbReference type="Gene3D" id="1.10.287.70">
    <property type="match status" value="1"/>
</dbReference>
<evidence type="ECO:0000313" key="6">
    <source>
        <dbReference type="Proteomes" id="UP000076555"/>
    </source>
</evidence>
<dbReference type="InterPro" id="IPR036721">
    <property type="entry name" value="RCK_C_sf"/>
</dbReference>
<dbReference type="GO" id="GO:0008324">
    <property type="term" value="F:monoatomic cation transmembrane transporter activity"/>
    <property type="evidence" value="ECO:0007669"/>
    <property type="project" value="InterPro"/>
</dbReference>
<comment type="caution">
    <text evidence="5">The sequence shown here is derived from an EMBL/GenBank/DDBJ whole genome shotgun (WGS) entry which is preliminary data.</text>
</comment>
<feature type="transmembrane region" description="Helical" evidence="2">
    <location>
        <begin position="70"/>
        <end position="87"/>
    </location>
</feature>
<dbReference type="PROSITE" id="PS51202">
    <property type="entry name" value="RCK_C"/>
    <property type="match status" value="1"/>
</dbReference>
<sequence length="354" mass="39325">MYSILEKKYRRLQKELTVGAISLGGVFLTGTLWYKFVEGWSWEEAAYMTVITLTTVGFGETNPLSSRGRLFTIALILLGVVTIGYMVNRFTEAVIQGYFQEGMRLRQQRRLMESLTKHYIICGFSRTGRQIAKEFQAEGVPFVVIDANLESVEDAQAQNYITYQGDVTLDETLIKVGVERAICIVAALPSDAENLYTVLTAKTLNPGIRAIARASTEESVKKLQRGGADTVVSPYITGGKRMAAAALRPQVLDFVDGFISGTDRQFYMEEFLLDPAVYPYVGHTLRQARLRSQSGALVIAIRRADGHLIGGPTGDTVLLPGDTLICMGTSEQLRSLNQILIPISSRRRRRPRNN</sequence>
<feature type="transmembrane region" description="Helical" evidence="2">
    <location>
        <begin position="16"/>
        <end position="34"/>
    </location>
</feature>
<comment type="subcellular location">
    <subcellularLocation>
        <location evidence="1">Cell membrane</location>
        <topology evidence="1">Multi-pass membrane protein</topology>
    </subcellularLocation>
</comment>
<evidence type="ECO:0000313" key="5">
    <source>
        <dbReference type="EMBL" id="KZL48043.1"/>
    </source>
</evidence>
<dbReference type="Pfam" id="PF02080">
    <property type="entry name" value="TrkA_C"/>
    <property type="match status" value="1"/>
</dbReference>
<dbReference type="Gene3D" id="3.30.70.1450">
    <property type="entry name" value="Regulator of K+ conductance, C-terminal domain"/>
    <property type="match status" value="1"/>
</dbReference>
<dbReference type="GO" id="GO:0006813">
    <property type="term" value="P:potassium ion transport"/>
    <property type="evidence" value="ECO:0007669"/>
    <property type="project" value="InterPro"/>
</dbReference>
<accession>A0A161UQJ4</accession>
<dbReference type="PROSITE" id="PS51201">
    <property type="entry name" value="RCK_N"/>
    <property type="match status" value="1"/>
</dbReference>
<keyword evidence="5" id="KW-0407">Ion channel</keyword>
<gene>
    <name evidence="5" type="ORF">A2T98_20090</name>
</gene>
<dbReference type="Pfam" id="PF02254">
    <property type="entry name" value="TrkA_N"/>
    <property type="match status" value="1"/>
</dbReference>
<dbReference type="PANTHER" id="PTHR43833">
    <property type="entry name" value="POTASSIUM CHANNEL PROTEIN 2-RELATED-RELATED"/>
    <property type="match status" value="1"/>
</dbReference>
<dbReference type="InterPro" id="IPR003148">
    <property type="entry name" value="RCK_N"/>
</dbReference>
<feature type="domain" description="RCK N-terminal" evidence="3">
    <location>
        <begin position="116"/>
        <end position="233"/>
    </location>
</feature>
<dbReference type="AlphaFoldDB" id="A0A161UQJ4"/>
<keyword evidence="2" id="KW-0812">Transmembrane</keyword>
<dbReference type="RefSeq" id="WP_063874282.1">
    <property type="nucleotide sequence ID" value="NZ_CAWMRI010000266.1"/>
</dbReference>
<dbReference type="EMBL" id="LWAJ01000266">
    <property type="protein sequence ID" value="KZL48043.1"/>
    <property type="molecule type" value="Genomic_DNA"/>
</dbReference>
<dbReference type="InterPro" id="IPR036291">
    <property type="entry name" value="NAD(P)-bd_dom_sf"/>
</dbReference>
<dbReference type="SUPFAM" id="SSF116726">
    <property type="entry name" value="TrkA C-terminal domain-like"/>
    <property type="match status" value="1"/>
</dbReference>
<name>A0A161UQJ4_NODSP</name>
<evidence type="ECO:0000259" key="3">
    <source>
        <dbReference type="PROSITE" id="PS51201"/>
    </source>
</evidence>
<dbReference type="InterPro" id="IPR050721">
    <property type="entry name" value="Trk_Ktr_HKT_K-transport"/>
</dbReference>
<protein>
    <submittedName>
        <fullName evidence="5">Potassium channel protein</fullName>
    </submittedName>
</protein>
<evidence type="ECO:0000256" key="2">
    <source>
        <dbReference type="SAM" id="Phobius"/>
    </source>
</evidence>
<dbReference type="PANTHER" id="PTHR43833:SF9">
    <property type="entry name" value="POTASSIUM CHANNEL PROTEIN YUGO-RELATED"/>
    <property type="match status" value="1"/>
</dbReference>
<reference evidence="5 6" key="1">
    <citation type="submission" date="2016-04" db="EMBL/GenBank/DDBJ databases">
        <title>Draft Genome Assembly of the Bloom-forming Cyanobacterium Nodularia spumigena Strain CENA596 in Shrimp Production Ponds.</title>
        <authorList>
            <person name="Popin R.V."/>
            <person name="Rigonato J."/>
            <person name="Abreu V.A."/>
            <person name="Andreote A.P."/>
            <person name="Silveira S.B."/>
            <person name="Odebrecht C."/>
            <person name="Fiore M.F."/>
        </authorList>
    </citation>
    <scope>NUCLEOTIDE SEQUENCE [LARGE SCALE GENOMIC DNA]</scope>
    <source>
        <strain evidence="5 6">CENA596</strain>
    </source>
</reference>
<dbReference type="InterPro" id="IPR006037">
    <property type="entry name" value="RCK_C"/>
</dbReference>
<dbReference type="GO" id="GO:0005886">
    <property type="term" value="C:plasma membrane"/>
    <property type="evidence" value="ECO:0007669"/>
    <property type="project" value="UniProtKB-SubCell"/>
</dbReference>
<proteinExistence type="predicted"/>
<evidence type="ECO:0000256" key="1">
    <source>
        <dbReference type="ARBA" id="ARBA00004651"/>
    </source>
</evidence>
<dbReference type="Pfam" id="PF07885">
    <property type="entry name" value="Ion_trans_2"/>
    <property type="match status" value="1"/>
</dbReference>
<keyword evidence="2" id="KW-1133">Transmembrane helix</keyword>
<keyword evidence="2" id="KW-0472">Membrane</keyword>
<dbReference type="Gene3D" id="3.40.50.720">
    <property type="entry name" value="NAD(P)-binding Rossmann-like Domain"/>
    <property type="match status" value="1"/>
</dbReference>
<keyword evidence="5" id="KW-0813">Transport</keyword>
<dbReference type="OrthoDB" id="9785285at2"/>